<dbReference type="Proteomes" id="UP000322927">
    <property type="component" value="Chromosome"/>
</dbReference>
<dbReference type="AlphaFoldDB" id="A0A5P2BPK7"/>
<accession>A0A5P2BPK7</accession>
<dbReference type="OrthoDB" id="5318634at2"/>
<reference evidence="2 3" key="1">
    <citation type="submission" date="2018-05" db="EMBL/GenBank/DDBJ databases">
        <title>Streptomyces venezuelae.</title>
        <authorList>
            <person name="Kim W."/>
            <person name="Lee N."/>
            <person name="Cho B.-K."/>
        </authorList>
    </citation>
    <scope>NUCLEOTIDE SEQUENCE [LARGE SCALE GENOMIC DNA]</scope>
    <source>
        <strain evidence="2 3">ATCC 14584</strain>
    </source>
</reference>
<gene>
    <name evidence="2" type="ORF">DEJ48_02445</name>
</gene>
<dbReference type="RefSeq" id="WP_150214027.1">
    <property type="nucleotide sequence ID" value="NZ_CP029192.1"/>
</dbReference>
<evidence type="ECO:0000256" key="1">
    <source>
        <dbReference type="SAM" id="MobiDB-lite"/>
    </source>
</evidence>
<name>A0A5P2BPK7_STRVZ</name>
<sequence length="174" mass="18634">MRPPLLPGQSAARPRAHGVRGPARRDGDATDRRWRLLLAVPQVLSAVADAAATAPAVREAGRPGDAVVYLPRHHRMWVLPTPGTVAGLRDIALDSGPDASHTLYGVEASARVIRDRMAAEPRIVFVTDPSGGAAGSDDREAAKLSVIRSHFEKCRTVPNRGPRVTLYARRGQCG</sequence>
<dbReference type="EMBL" id="CP029192">
    <property type="protein sequence ID" value="QES32415.1"/>
    <property type="molecule type" value="Genomic_DNA"/>
</dbReference>
<organism evidence="2 3">
    <name type="scientific">Streptomyces venezuelae</name>
    <dbReference type="NCBI Taxonomy" id="54571"/>
    <lineage>
        <taxon>Bacteria</taxon>
        <taxon>Bacillati</taxon>
        <taxon>Actinomycetota</taxon>
        <taxon>Actinomycetes</taxon>
        <taxon>Kitasatosporales</taxon>
        <taxon>Streptomycetaceae</taxon>
        <taxon>Streptomyces</taxon>
    </lineage>
</organism>
<protein>
    <submittedName>
        <fullName evidence="2">Uncharacterized protein</fullName>
    </submittedName>
</protein>
<evidence type="ECO:0000313" key="2">
    <source>
        <dbReference type="EMBL" id="QES32415.1"/>
    </source>
</evidence>
<proteinExistence type="predicted"/>
<feature type="region of interest" description="Disordered" evidence="1">
    <location>
        <begin position="1"/>
        <end position="28"/>
    </location>
</feature>
<evidence type="ECO:0000313" key="3">
    <source>
        <dbReference type="Proteomes" id="UP000322927"/>
    </source>
</evidence>